<dbReference type="Proteomes" id="UP000191820">
    <property type="component" value="Chromosome"/>
</dbReference>
<keyword evidence="1" id="KW-1133">Transmembrane helix</keyword>
<accession>A0ABN4Y8P9</accession>
<organism evidence="2 3">
    <name type="scientific">Shewanella japonica</name>
    <dbReference type="NCBI Taxonomy" id="93973"/>
    <lineage>
        <taxon>Bacteria</taxon>
        <taxon>Pseudomonadati</taxon>
        <taxon>Pseudomonadota</taxon>
        <taxon>Gammaproteobacteria</taxon>
        <taxon>Alteromonadales</taxon>
        <taxon>Shewanellaceae</taxon>
        <taxon>Shewanella</taxon>
    </lineage>
</organism>
<dbReference type="EMBL" id="CP020472">
    <property type="protein sequence ID" value="ARD20792.1"/>
    <property type="molecule type" value="Genomic_DNA"/>
</dbReference>
<name>A0ABN4Y8P9_9GAMM</name>
<gene>
    <name evidence="2" type="ORF">SJ2017_0452</name>
</gene>
<reference evidence="2 3" key="1">
    <citation type="submission" date="2017-03" db="EMBL/GenBank/DDBJ databases">
        <title>Genome sequencing of Shewanella japonica KCTC 22435.</title>
        <authorList>
            <person name="Kim K.M."/>
        </authorList>
    </citation>
    <scope>NUCLEOTIDE SEQUENCE [LARGE SCALE GENOMIC DNA]</scope>
    <source>
        <strain evidence="2 3">KCTC 22435</strain>
    </source>
</reference>
<keyword evidence="3" id="KW-1185">Reference proteome</keyword>
<dbReference type="RefSeq" id="WP_055022909.1">
    <property type="nucleotide sequence ID" value="NZ_CANMJJ010000003.1"/>
</dbReference>
<feature type="transmembrane region" description="Helical" evidence="1">
    <location>
        <begin position="26"/>
        <end position="48"/>
    </location>
</feature>
<evidence type="ECO:0000313" key="2">
    <source>
        <dbReference type="EMBL" id="ARD20792.1"/>
    </source>
</evidence>
<protein>
    <submittedName>
        <fullName evidence="2">MSHA biogenesis protein MshP</fullName>
    </submittedName>
</protein>
<keyword evidence="1" id="KW-0472">Membrane</keyword>
<evidence type="ECO:0000256" key="1">
    <source>
        <dbReference type="SAM" id="Phobius"/>
    </source>
</evidence>
<sequence length="159" mass="16751">MSHNYRLNRKPQQYVNLGASKQKGSALVIAVFVIIVMFLLAGTLIRMLEDGDASVNVEVWGARALFSANSAADAELAKLFPLSGAVGVCSANSTWTPPNSVGFHGCSVTVTCTPISVDGVTQYQIISNAVCETGDCAGNAATTNCLRVNRQVEVEARGN</sequence>
<proteinExistence type="predicted"/>
<keyword evidence="1" id="KW-0812">Transmembrane</keyword>
<evidence type="ECO:0000313" key="3">
    <source>
        <dbReference type="Proteomes" id="UP000191820"/>
    </source>
</evidence>